<comment type="similarity">
    <text evidence="1 3">Belongs to the type-B carboxylesterase/lipase family.</text>
</comment>
<feature type="chain" id="PRO_5034309749" description="Carboxylic ester hydrolase" evidence="3">
    <location>
        <begin position="19"/>
        <end position="586"/>
    </location>
</feature>
<dbReference type="Pfam" id="PF00135">
    <property type="entry name" value="COesterase"/>
    <property type="match status" value="2"/>
</dbReference>
<dbReference type="Gene3D" id="3.40.50.1820">
    <property type="entry name" value="alpha/beta hydrolase"/>
    <property type="match status" value="1"/>
</dbReference>
<dbReference type="RefSeq" id="XP_037215268.1">
    <property type="nucleotide sequence ID" value="XM_037368342.1"/>
</dbReference>
<keyword evidence="2 3" id="KW-0378">Hydrolase</keyword>
<dbReference type="PANTHER" id="PTHR11559">
    <property type="entry name" value="CARBOXYLESTERASE"/>
    <property type="match status" value="1"/>
</dbReference>
<dbReference type="EMBL" id="JACAZF010000011">
    <property type="protein sequence ID" value="KAF7292840.1"/>
    <property type="molecule type" value="Genomic_DNA"/>
</dbReference>
<organism evidence="5 6">
    <name type="scientific">Mycena indigotica</name>
    <dbReference type="NCBI Taxonomy" id="2126181"/>
    <lineage>
        <taxon>Eukaryota</taxon>
        <taxon>Fungi</taxon>
        <taxon>Dikarya</taxon>
        <taxon>Basidiomycota</taxon>
        <taxon>Agaricomycotina</taxon>
        <taxon>Agaricomycetes</taxon>
        <taxon>Agaricomycetidae</taxon>
        <taxon>Agaricales</taxon>
        <taxon>Marasmiineae</taxon>
        <taxon>Mycenaceae</taxon>
        <taxon>Mycena</taxon>
    </lineage>
</organism>
<comment type="caution">
    <text evidence="5">The sequence shown here is derived from an EMBL/GenBank/DDBJ whole genome shotgun (WGS) entry which is preliminary data.</text>
</comment>
<evidence type="ECO:0000256" key="3">
    <source>
        <dbReference type="RuleBase" id="RU361235"/>
    </source>
</evidence>
<dbReference type="AlphaFoldDB" id="A0A8H6S7P7"/>
<feature type="signal peptide" evidence="3">
    <location>
        <begin position="1"/>
        <end position="18"/>
    </location>
</feature>
<feature type="domain" description="Carboxylesterase type B" evidence="4">
    <location>
        <begin position="188"/>
        <end position="554"/>
    </location>
</feature>
<dbReference type="InterPro" id="IPR029058">
    <property type="entry name" value="AB_hydrolase_fold"/>
</dbReference>
<sequence length="586" mass="62723">MVLLPSLVALLLPILAKASTSLSTAEVVERRSIFGPLTSTLGPVVDVGYAAYAGNATLPSLTFYGGIPYMRPPVGRLRFAPPQKLDETLNIFLTNDDVVDARNWGPICIQQPAVVGIGSEDCATLNIWVPSNATSKSKLPVYVYFVRLWALVCVCIFSRTFFLSTEGGITITPRKASFPANDWVARSNGGLIAIAVQYRLGLLGFLSGSAIRNNPTSGSNNGLLDQRAALEWIQRNIVAFGGDPSKVTIGGESSGGGAVALHLTAYGGEKRPPFRAAIIESPGNDPFYTDDRTELCFRNVTKQVGCSSSSDVVGCLRKATVGAIVSAVNNKPSSCKYLPVIDGKFIPGITTKMFAAGKFSKVPILAGHTAQDGSIFVGRPDNVQTDANIVSAIKNRYPTLSTATTDAMLVTYPPASSTTPWKTQWERAMYAYMESELGCWDYYIGNVSGQPAYNYRWDAPDPNLIAARGAYVGAAHTSELFYLYDGTNSGPSASVAQPVFSAFNASQDALARQAVGWWSSFAMTLNPNTRAVSGSPTWNPASQGGFMAANVNQNGGTAPSSAMQARTVDYARRCAWWRSVADDLRL</sequence>
<keyword evidence="6" id="KW-1185">Reference proteome</keyword>
<gene>
    <name evidence="5" type="ORF">MIND_01183000</name>
</gene>
<dbReference type="Proteomes" id="UP000636479">
    <property type="component" value="Unassembled WGS sequence"/>
</dbReference>
<dbReference type="InterPro" id="IPR050309">
    <property type="entry name" value="Type-B_Carboxylest/Lipase"/>
</dbReference>
<evidence type="ECO:0000313" key="6">
    <source>
        <dbReference type="Proteomes" id="UP000636479"/>
    </source>
</evidence>
<dbReference type="PROSITE" id="PS00122">
    <property type="entry name" value="CARBOXYLESTERASE_B_1"/>
    <property type="match status" value="1"/>
</dbReference>
<name>A0A8H6S7P7_9AGAR</name>
<dbReference type="SUPFAM" id="SSF53474">
    <property type="entry name" value="alpha/beta-Hydrolases"/>
    <property type="match status" value="1"/>
</dbReference>
<evidence type="ECO:0000256" key="2">
    <source>
        <dbReference type="ARBA" id="ARBA00022801"/>
    </source>
</evidence>
<evidence type="ECO:0000259" key="4">
    <source>
        <dbReference type="Pfam" id="PF00135"/>
    </source>
</evidence>
<dbReference type="GeneID" id="59350858"/>
<protein>
    <recommendedName>
        <fullName evidence="3">Carboxylic ester hydrolase</fullName>
        <ecNumber evidence="3">3.1.1.-</ecNumber>
    </recommendedName>
</protein>
<evidence type="ECO:0000313" key="5">
    <source>
        <dbReference type="EMBL" id="KAF7292840.1"/>
    </source>
</evidence>
<feature type="domain" description="Carboxylesterase type B" evidence="4">
    <location>
        <begin position="60"/>
        <end position="145"/>
    </location>
</feature>
<dbReference type="GO" id="GO:0016787">
    <property type="term" value="F:hydrolase activity"/>
    <property type="evidence" value="ECO:0007669"/>
    <property type="project" value="UniProtKB-KW"/>
</dbReference>
<accession>A0A8H6S7P7</accession>
<dbReference type="OrthoDB" id="408631at2759"/>
<dbReference type="InterPro" id="IPR019826">
    <property type="entry name" value="Carboxylesterase_B_AS"/>
</dbReference>
<keyword evidence="3" id="KW-0732">Signal</keyword>
<dbReference type="EC" id="3.1.1.-" evidence="3"/>
<dbReference type="InterPro" id="IPR002018">
    <property type="entry name" value="CarbesteraseB"/>
</dbReference>
<evidence type="ECO:0000256" key="1">
    <source>
        <dbReference type="ARBA" id="ARBA00005964"/>
    </source>
</evidence>
<proteinExistence type="inferred from homology"/>
<reference evidence="5" key="1">
    <citation type="submission" date="2020-05" db="EMBL/GenBank/DDBJ databases">
        <title>Mycena genomes resolve the evolution of fungal bioluminescence.</title>
        <authorList>
            <person name="Tsai I.J."/>
        </authorList>
    </citation>
    <scope>NUCLEOTIDE SEQUENCE</scope>
    <source>
        <strain evidence="5">171206Taipei</strain>
    </source>
</reference>